<dbReference type="AlphaFoldDB" id="A7I0D9"/>
<feature type="transmembrane region" description="Helical" evidence="8">
    <location>
        <begin position="28"/>
        <end position="47"/>
    </location>
</feature>
<dbReference type="PANTHER" id="PTHR34390">
    <property type="entry name" value="UPF0442 PROTEIN YJJB-RELATED"/>
    <property type="match status" value="1"/>
</dbReference>
<reference evidence="11" key="1">
    <citation type="submission" date="2007-07" db="EMBL/GenBank/DDBJ databases">
        <title>Complete genome sequence of Campylobacter hominis ATCC BAA-381, a commensal isolated from the human gastrointestinal tract.</title>
        <authorList>
            <person name="Fouts D.E."/>
            <person name="Mongodin E.F."/>
            <person name="Puiu D."/>
            <person name="Sebastian Y."/>
            <person name="Miller W.G."/>
            <person name="Mandrell R.E."/>
            <person name="Nelson K.E."/>
        </authorList>
    </citation>
    <scope>NUCLEOTIDE SEQUENCE [LARGE SCALE GENOMIC DNA]</scope>
    <source>
        <strain evidence="11">ATCC BAA-381 / LMG 19568 / NCTC 13146 / CH001A</strain>
    </source>
</reference>
<proteinExistence type="inferred from homology"/>
<accession>A7I0D9</accession>
<feature type="transmembrane region" description="Helical" evidence="8">
    <location>
        <begin position="85"/>
        <end position="107"/>
    </location>
</feature>
<gene>
    <name evidence="10" type="ordered locus">CHAB381_0379</name>
</gene>
<keyword evidence="4 8" id="KW-0812">Transmembrane</keyword>
<evidence type="ECO:0000256" key="3">
    <source>
        <dbReference type="ARBA" id="ARBA00022519"/>
    </source>
</evidence>
<dbReference type="InterPro" id="IPR024528">
    <property type="entry name" value="ThrE_2"/>
</dbReference>
<name>A7I0D9_CAMHC</name>
<feature type="domain" description="Threonine/Serine exporter ThrE" evidence="9">
    <location>
        <begin position="8"/>
        <end position="146"/>
    </location>
</feature>
<protein>
    <recommendedName>
        <fullName evidence="9">Threonine/Serine exporter ThrE domain-containing protein</fullName>
    </recommendedName>
</protein>
<evidence type="ECO:0000259" key="9">
    <source>
        <dbReference type="Pfam" id="PF12821"/>
    </source>
</evidence>
<keyword evidence="5 8" id="KW-1133">Transmembrane helix</keyword>
<dbReference type="RefSeq" id="WP_012108262.1">
    <property type="nucleotide sequence ID" value="NC_009714.1"/>
</dbReference>
<dbReference type="InterPro" id="IPR050539">
    <property type="entry name" value="ThrE_Dicarb/AminoAcid_Exp"/>
</dbReference>
<sequence length="177" mass="20137">MIEFFMYVIIATIAALGFSYANHPPKYVLPWCSFFGGIGYSIRLLLINSQICNYVLATFISSMAVGLFSFLLAKRIKTPIEVIAFPALLPMIPGLQAYTSVLSIFKFINSTDEAQQIHYLDIFFNNIFVAIAAVFALAVGISLVLFIFYEKSFTMTRYKNFRLKYTKKLKSKNRACR</sequence>
<dbReference type="Proteomes" id="UP000002407">
    <property type="component" value="Chromosome"/>
</dbReference>
<evidence type="ECO:0000313" key="10">
    <source>
        <dbReference type="EMBL" id="ABS52562.1"/>
    </source>
</evidence>
<evidence type="ECO:0000256" key="7">
    <source>
        <dbReference type="ARBA" id="ARBA00034125"/>
    </source>
</evidence>
<feature type="transmembrane region" description="Helical" evidence="8">
    <location>
        <begin position="127"/>
        <end position="149"/>
    </location>
</feature>
<keyword evidence="2" id="KW-1003">Cell membrane</keyword>
<dbReference type="GO" id="GO:0015744">
    <property type="term" value="P:succinate transport"/>
    <property type="evidence" value="ECO:0007669"/>
    <property type="project" value="TreeGrafter"/>
</dbReference>
<keyword evidence="6 8" id="KW-0472">Membrane</keyword>
<evidence type="ECO:0000256" key="6">
    <source>
        <dbReference type="ARBA" id="ARBA00023136"/>
    </source>
</evidence>
<dbReference type="GO" id="GO:0005886">
    <property type="term" value="C:plasma membrane"/>
    <property type="evidence" value="ECO:0007669"/>
    <property type="project" value="UniProtKB-SubCell"/>
</dbReference>
<dbReference type="OrthoDB" id="9810047at2"/>
<keyword evidence="11" id="KW-1185">Reference proteome</keyword>
<dbReference type="HOGENOM" id="CLU_117642_1_1_7"/>
<evidence type="ECO:0000256" key="2">
    <source>
        <dbReference type="ARBA" id="ARBA00022475"/>
    </source>
</evidence>
<feature type="transmembrane region" description="Helical" evidence="8">
    <location>
        <begin position="6"/>
        <end position="21"/>
    </location>
</feature>
<dbReference type="PANTHER" id="PTHR34390:SF1">
    <property type="entry name" value="SUCCINATE TRANSPORTER SUBUNIT YJJB-RELATED"/>
    <property type="match status" value="1"/>
</dbReference>
<keyword evidence="3" id="KW-0997">Cell inner membrane</keyword>
<feature type="transmembrane region" description="Helical" evidence="8">
    <location>
        <begin position="53"/>
        <end position="73"/>
    </location>
</feature>
<organism evidence="10 11">
    <name type="scientific">Campylobacter hominis (strain ATCC BAA-381 / DSM 21671 / CCUG 45161 / LMG 19568 / NCTC 13146 / CH001A)</name>
    <dbReference type="NCBI Taxonomy" id="360107"/>
    <lineage>
        <taxon>Bacteria</taxon>
        <taxon>Pseudomonadati</taxon>
        <taxon>Campylobacterota</taxon>
        <taxon>Epsilonproteobacteria</taxon>
        <taxon>Campylobacterales</taxon>
        <taxon>Campylobacteraceae</taxon>
        <taxon>Campylobacter</taxon>
    </lineage>
</organism>
<dbReference type="KEGG" id="cha:CHAB381_0379"/>
<comment type="similarity">
    <text evidence="7">Belongs to the ThrE exporter (TC 2.A.79) family.</text>
</comment>
<evidence type="ECO:0000313" key="11">
    <source>
        <dbReference type="Proteomes" id="UP000002407"/>
    </source>
</evidence>
<dbReference type="eggNOG" id="COG3610">
    <property type="taxonomic scope" value="Bacteria"/>
</dbReference>
<dbReference type="EMBL" id="CP000776">
    <property type="protein sequence ID" value="ABS52562.1"/>
    <property type="molecule type" value="Genomic_DNA"/>
</dbReference>
<evidence type="ECO:0000256" key="4">
    <source>
        <dbReference type="ARBA" id="ARBA00022692"/>
    </source>
</evidence>
<comment type="subcellular location">
    <subcellularLocation>
        <location evidence="1">Cell membrane</location>
        <topology evidence="1">Multi-pass membrane protein</topology>
    </subcellularLocation>
</comment>
<evidence type="ECO:0000256" key="8">
    <source>
        <dbReference type="SAM" id="Phobius"/>
    </source>
</evidence>
<dbReference type="Pfam" id="PF12821">
    <property type="entry name" value="ThrE_2"/>
    <property type="match status" value="1"/>
</dbReference>
<evidence type="ECO:0000256" key="1">
    <source>
        <dbReference type="ARBA" id="ARBA00004651"/>
    </source>
</evidence>
<evidence type="ECO:0000256" key="5">
    <source>
        <dbReference type="ARBA" id="ARBA00022989"/>
    </source>
</evidence>